<proteinExistence type="predicted"/>
<dbReference type="AlphaFoldDB" id="A0A6M3LI56"/>
<reference evidence="1" key="1">
    <citation type="submission" date="2020-03" db="EMBL/GenBank/DDBJ databases">
        <title>The deep terrestrial virosphere.</title>
        <authorList>
            <person name="Holmfeldt K."/>
            <person name="Nilsson E."/>
            <person name="Simone D."/>
            <person name="Lopez-Fernandez M."/>
            <person name="Wu X."/>
            <person name="de Brujin I."/>
            <person name="Lundin D."/>
            <person name="Andersson A."/>
            <person name="Bertilsson S."/>
            <person name="Dopson M."/>
        </authorList>
    </citation>
    <scope>NUCLEOTIDE SEQUENCE</scope>
    <source>
        <strain evidence="1">MM415B03959</strain>
    </source>
</reference>
<name>A0A6M3LI56_9ZZZZ</name>
<protein>
    <submittedName>
        <fullName evidence="1">Uncharacterized protein</fullName>
    </submittedName>
</protein>
<sequence length="113" mass="13245">MIITNLDHLRKLLNLETYFNSDNNYIIKKIFGSCSAPGFSNECSHCPVKSNNYTLYQMITLFHQSWENVYIKKIILEKNILKVTYNCHVINTDCIILSFKIPTYITQTQLTLF</sequence>
<organism evidence="1">
    <name type="scientific">viral metagenome</name>
    <dbReference type="NCBI Taxonomy" id="1070528"/>
    <lineage>
        <taxon>unclassified sequences</taxon>
        <taxon>metagenomes</taxon>
        <taxon>organismal metagenomes</taxon>
    </lineage>
</organism>
<accession>A0A6M3LI56</accession>
<gene>
    <name evidence="1" type="ORF">MM415B03959_0011</name>
</gene>
<dbReference type="EMBL" id="MT143208">
    <property type="protein sequence ID" value="QJA94163.1"/>
    <property type="molecule type" value="Genomic_DNA"/>
</dbReference>
<evidence type="ECO:0000313" key="1">
    <source>
        <dbReference type="EMBL" id="QJA94163.1"/>
    </source>
</evidence>